<organism evidence="2 3">
    <name type="scientific">Scophthalmus maximus</name>
    <name type="common">Turbot</name>
    <name type="synonym">Psetta maxima</name>
    <dbReference type="NCBI Taxonomy" id="52904"/>
    <lineage>
        <taxon>Eukaryota</taxon>
        <taxon>Metazoa</taxon>
        <taxon>Chordata</taxon>
        <taxon>Craniata</taxon>
        <taxon>Vertebrata</taxon>
        <taxon>Euteleostomi</taxon>
        <taxon>Actinopterygii</taxon>
        <taxon>Neopterygii</taxon>
        <taxon>Teleostei</taxon>
        <taxon>Neoteleostei</taxon>
        <taxon>Acanthomorphata</taxon>
        <taxon>Carangaria</taxon>
        <taxon>Pleuronectiformes</taxon>
        <taxon>Pleuronectoidei</taxon>
        <taxon>Scophthalmidae</taxon>
        <taxon>Scophthalmus</taxon>
    </lineage>
</organism>
<accession>A0A2U9CUS1</accession>
<evidence type="ECO:0000313" key="2">
    <source>
        <dbReference type="EMBL" id="AWP20341.1"/>
    </source>
</evidence>
<dbReference type="Proteomes" id="UP000246464">
    <property type="component" value="Chromosome 20"/>
</dbReference>
<evidence type="ECO:0000313" key="3">
    <source>
        <dbReference type="Proteomes" id="UP000246464"/>
    </source>
</evidence>
<sequence length="133" mass="14826">MGLGDDGEVACDLARGRKSGGTSHRDLAERIKRVRGGKEEMPILRKGGKEMESNQCDNGGVRERTGRGRHFVRGMSWLSDGRTLPQFKSLLKTSDHTGRLWPADEQRHAGARQGSWEIAFAACYKILIRADLF</sequence>
<keyword evidence="3" id="KW-1185">Reference proteome</keyword>
<dbReference type="EMBL" id="CP026262">
    <property type="protein sequence ID" value="AWP20341.1"/>
    <property type="molecule type" value="Genomic_DNA"/>
</dbReference>
<feature type="region of interest" description="Disordered" evidence="1">
    <location>
        <begin position="1"/>
        <end position="25"/>
    </location>
</feature>
<gene>
    <name evidence="2" type="ORF">SMAX5B_000175</name>
</gene>
<protein>
    <submittedName>
        <fullName evidence="2">Uncharacterized protein</fullName>
    </submittedName>
</protein>
<reference evidence="2 3" key="1">
    <citation type="submission" date="2017-12" db="EMBL/GenBank/DDBJ databases">
        <title>Integrating genomic resources of turbot (Scophthalmus maximus) in depth evaluation of genetic and physical mapping variation across individuals.</title>
        <authorList>
            <person name="Martinez P."/>
        </authorList>
    </citation>
    <scope>NUCLEOTIDE SEQUENCE [LARGE SCALE GENOMIC DNA]</scope>
</reference>
<evidence type="ECO:0000256" key="1">
    <source>
        <dbReference type="SAM" id="MobiDB-lite"/>
    </source>
</evidence>
<name>A0A2U9CUS1_SCOMX</name>
<dbReference type="AlphaFoldDB" id="A0A2U9CUS1"/>
<proteinExistence type="predicted"/>